<evidence type="ECO:0000313" key="2">
    <source>
        <dbReference type="Proteomes" id="UP000271098"/>
    </source>
</evidence>
<dbReference type="AlphaFoldDB" id="A0A3P7RM50"/>
<dbReference type="InterPro" id="IPR036322">
    <property type="entry name" value="WD40_repeat_dom_sf"/>
</dbReference>
<gene>
    <name evidence="1" type="ORF">GPUH_LOCUS23703</name>
</gene>
<dbReference type="GO" id="GO:0031124">
    <property type="term" value="P:mRNA 3'-end processing"/>
    <property type="evidence" value="ECO:0007669"/>
    <property type="project" value="InterPro"/>
</dbReference>
<proteinExistence type="predicted"/>
<dbReference type="PANTHER" id="PTHR22836:SF0">
    <property type="entry name" value="PRE-MRNA 3' END PROCESSING PROTEIN WDR33"/>
    <property type="match status" value="1"/>
</dbReference>
<accession>A0A3P7RM50</accession>
<dbReference type="PANTHER" id="PTHR22836">
    <property type="entry name" value="WD40 REPEAT PROTEIN"/>
    <property type="match status" value="1"/>
</dbReference>
<reference evidence="1 2" key="1">
    <citation type="submission" date="2018-11" db="EMBL/GenBank/DDBJ databases">
        <authorList>
            <consortium name="Pathogen Informatics"/>
        </authorList>
    </citation>
    <scope>NUCLEOTIDE SEQUENCE [LARGE SCALE GENOMIC DNA]</scope>
</reference>
<organism evidence="1 2">
    <name type="scientific">Gongylonema pulchrum</name>
    <dbReference type="NCBI Taxonomy" id="637853"/>
    <lineage>
        <taxon>Eukaryota</taxon>
        <taxon>Metazoa</taxon>
        <taxon>Ecdysozoa</taxon>
        <taxon>Nematoda</taxon>
        <taxon>Chromadorea</taxon>
        <taxon>Rhabditida</taxon>
        <taxon>Spirurina</taxon>
        <taxon>Spiruromorpha</taxon>
        <taxon>Spiruroidea</taxon>
        <taxon>Gongylonematidae</taxon>
        <taxon>Gongylonema</taxon>
    </lineage>
</organism>
<evidence type="ECO:0000313" key="1">
    <source>
        <dbReference type="EMBL" id="VDN41839.1"/>
    </source>
</evidence>
<dbReference type="OrthoDB" id="16717at2759"/>
<dbReference type="GO" id="GO:0005847">
    <property type="term" value="C:mRNA cleavage and polyadenylation specificity factor complex"/>
    <property type="evidence" value="ECO:0007669"/>
    <property type="project" value="TreeGrafter"/>
</dbReference>
<dbReference type="Proteomes" id="UP000271098">
    <property type="component" value="Unassembled WGS sequence"/>
</dbReference>
<keyword evidence="2" id="KW-1185">Reference proteome</keyword>
<protein>
    <recommendedName>
        <fullName evidence="3">WD_REPEATS_REGION domain-containing protein</fullName>
    </recommendedName>
</protein>
<dbReference type="EMBL" id="UYRT01098668">
    <property type="protein sequence ID" value="VDN41839.1"/>
    <property type="molecule type" value="Genomic_DNA"/>
</dbReference>
<dbReference type="SUPFAM" id="SSF50978">
    <property type="entry name" value="WD40 repeat-like"/>
    <property type="match status" value="1"/>
</dbReference>
<sequence>MWQYGTRDRVAVQPDVLYQNTAVPPTPIVDKAVDCVLNKFVRAAMNKVKCPIYSICWTPEGKRLITGASTGEFTLWNGTAFNFETILQVLVAAFTSSSLSASSSLSSSSIPLFSAFVPFCSFLA</sequence>
<name>A0A3P7RM50_9BILA</name>
<evidence type="ECO:0008006" key="3">
    <source>
        <dbReference type="Google" id="ProtNLM"/>
    </source>
</evidence>
<dbReference type="InterPro" id="IPR045245">
    <property type="entry name" value="Pfs2-like"/>
</dbReference>